<protein>
    <submittedName>
        <fullName evidence="1">Uncharacterized protein</fullName>
    </submittedName>
</protein>
<proteinExistence type="predicted"/>
<name>A0A1G9MU18_9RHOB</name>
<sequence length="135" mass="14478">MKLADWVEEVKATGGVPEGDRDTLAAITSAAALCWAEIGRMGDPRSEIVQLGVKWVAAFMVSCARHGETDFRTLLAPSEHQQAAFRLEALRNTGVVAKILTEASLASPRLFNSAVSAIGLHRPDTPSRRGKNHGS</sequence>
<gene>
    <name evidence="1" type="ORF">SAMN04487971_12332</name>
</gene>
<organism evidence="1 2">
    <name type="scientific">Paracoccus chinensis</name>
    <dbReference type="NCBI Taxonomy" id="525640"/>
    <lineage>
        <taxon>Bacteria</taxon>
        <taxon>Pseudomonadati</taxon>
        <taxon>Pseudomonadota</taxon>
        <taxon>Alphaproteobacteria</taxon>
        <taxon>Rhodobacterales</taxon>
        <taxon>Paracoccaceae</taxon>
        <taxon>Paracoccus</taxon>
    </lineage>
</organism>
<dbReference type="EMBL" id="FNGE01000023">
    <property type="protein sequence ID" value="SDL77417.1"/>
    <property type="molecule type" value="Genomic_DNA"/>
</dbReference>
<dbReference type="RefSeq" id="WP_090757253.1">
    <property type="nucleotide sequence ID" value="NZ_FNGE01000023.1"/>
</dbReference>
<dbReference type="OrthoDB" id="7780712at2"/>
<dbReference type="Proteomes" id="UP000199555">
    <property type="component" value="Unassembled WGS sequence"/>
</dbReference>
<keyword evidence="2" id="KW-1185">Reference proteome</keyword>
<evidence type="ECO:0000313" key="2">
    <source>
        <dbReference type="Proteomes" id="UP000199555"/>
    </source>
</evidence>
<reference evidence="2" key="1">
    <citation type="submission" date="2016-10" db="EMBL/GenBank/DDBJ databases">
        <authorList>
            <person name="Varghese N."/>
            <person name="Submissions S."/>
        </authorList>
    </citation>
    <scope>NUCLEOTIDE SEQUENCE [LARGE SCALE GENOMIC DNA]</scope>
    <source>
        <strain evidence="2">CGMCC 1.7655</strain>
    </source>
</reference>
<accession>A0A1G9MU18</accession>
<evidence type="ECO:0000313" key="1">
    <source>
        <dbReference type="EMBL" id="SDL77417.1"/>
    </source>
</evidence>
<dbReference type="AlphaFoldDB" id="A0A1G9MU18"/>